<evidence type="ECO:0000259" key="2">
    <source>
        <dbReference type="Pfam" id="PF13362"/>
    </source>
</evidence>
<sequence length="797" mass="87308">MTTETESDFRNAIAEHGPAPAEIVADGNVHRYDIDEPGDKAGWYLLHGDGVPAGVFGNWKTGVSTTWCAKQSHEMTEAEQAENRWRIEDARLQREEEKAKSQARARTKAVDMLAMAGPAPADHPYLVMKGVAPAGLKVLNGNILVPVVDDTGAVCSLQTMSPDGQKLFLTGGRIKGCSYTIPGNGDLYIGEGFATMASIHAATGGTCICAFNAGNLESVVKTVREKNPTAPITICGDDDRWTNGNPGRTKATAAAEKYRCRVVFPEFNSLDAKPTDFNDLAMEKGLQKVKRQIEAAGPAENVWPDPMPLPDGLPPVASFAFELLPETLRPWASDIVERMQCPPDFVAAAIMAALACIIGRKIGIRPQLATDWTVVVNQWAMLIGRPGVLKSPAMEAALAPVKRLAAMALERYQNEAVEYERTKIAEKLRAEAAEKAARAALKKNPDADLSHILGFEKSEAPTMARYMANDTTAAALGELHRQNPNGLLVFRDELVSLLKMLDREENAEARGFYLTGWNGDSAYTFDRITRGMNLHIPAVCISLLGSTQPARIAQYVKAVVNGIGDDGLLQRFGMTVWPDTGGKWKDVDRWPDSEAKNAAFKVFDRLSRMDPFTIGAHQDNGPDGAPDGIPFLRFDEAGLSLFRDWRHDLETRLRSGDMHPALESHLSKYRKLVPGIALICHLADGHNGPVGRPKVLQALAWAEYLETHARRLYASVEAPGTVTARAIIAKIRKGALPTLLTVREVYRRKWSGLTDLETIKSGLKVLVDHDWMLETQKNTGGRPTIEYQLNPRTEGLK</sequence>
<dbReference type="AlphaFoldDB" id="A0A5K8A6M8"/>
<dbReference type="Pfam" id="PF13362">
    <property type="entry name" value="Toprim_3"/>
    <property type="match status" value="1"/>
</dbReference>
<keyword evidence="4" id="KW-1185">Reference proteome</keyword>
<gene>
    <name evidence="3" type="ORF">DSCOOX_13650</name>
</gene>
<feature type="domain" description="Toprim" evidence="2">
    <location>
        <begin position="187"/>
        <end position="285"/>
    </location>
</feature>
<accession>A0A5K8A6M8</accession>
<feature type="coiled-coil region" evidence="1">
    <location>
        <begin position="402"/>
        <end position="429"/>
    </location>
</feature>
<dbReference type="InterPro" id="IPR006171">
    <property type="entry name" value="TOPRIM_dom"/>
</dbReference>
<dbReference type="Proteomes" id="UP000422108">
    <property type="component" value="Chromosome"/>
</dbReference>
<name>A0A5K8A6M8_9BACT</name>
<evidence type="ECO:0000313" key="4">
    <source>
        <dbReference type="Proteomes" id="UP000422108"/>
    </source>
</evidence>
<reference evidence="3 4" key="1">
    <citation type="submission" date="2019-11" db="EMBL/GenBank/DDBJ databases">
        <title>Comparative genomics of hydrocarbon-degrading Desulfosarcina strains.</title>
        <authorList>
            <person name="Watanabe M."/>
            <person name="Kojima H."/>
            <person name="Fukui M."/>
        </authorList>
    </citation>
    <scope>NUCLEOTIDE SEQUENCE [LARGE SCALE GENOMIC DNA]</scope>
    <source>
        <strain evidence="4">oXyS1</strain>
    </source>
</reference>
<organism evidence="3 4">
    <name type="scientific">Desulfosarcina ovata subsp. ovata</name>
    <dbReference type="NCBI Taxonomy" id="2752305"/>
    <lineage>
        <taxon>Bacteria</taxon>
        <taxon>Pseudomonadati</taxon>
        <taxon>Thermodesulfobacteriota</taxon>
        <taxon>Desulfobacteria</taxon>
        <taxon>Desulfobacterales</taxon>
        <taxon>Desulfosarcinaceae</taxon>
        <taxon>Desulfosarcina</taxon>
    </lineage>
</organism>
<keyword evidence="1" id="KW-0175">Coiled coil</keyword>
<dbReference type="EMBL" id="AP021879">
    <property type="protein sequence ID" value="BBO88185.1"/>
    <property type="molecule type" value="Genomic_DNA"/>
</dbReference>
<dbReference type="InterPro" id="IPR025048">
    <property type="entry name" value="DUF3987"/>
</dbReference>
<dbReference type="CDD" id="cd01029">
    <property type="entry name" value="TOPRIM_primases"/>
    <property type="match status" value="1"/>
</dbReference>
<evidence type="ECO:0000313" key="3">
    <source>
        <dbReference type="EMBL" id="BBO88185.1"/>
    </source>
</evidence>
<dbReference type="InterPro" id="IPR034154">
    <property type="entry name" value="TOPRIM_DnaG/twinkle"/>
</dbReference>
<dbReference type="RefSeq" id="WP_162458816.1">
    <property type="nucleotide sequence ID" value="NZ_AP021879.1"/>
</dbReference>
<proteinExistence type="predicted"/>
<evidence type="ECO:0000256" key="1">
    <source>
        <dbReference type="SAM" id="Coils"/>
    </source>
</evidence>
<dbReference type="Pfam" id="PF13148">
    <property type="entry name" value="DUF3987"/>
    <property type="match status" value="1"/>
</dbReference>
<protein>
    <recommendedName>
        <fullName evidence="2">Toprim domain-containing protein</fullName>
    </recommendedName>
</protein>